<dbReference type="EMBL" id="JAQQLI010000004">
    <property type="protein sequence ID" value="MDC7784979.1"/>
    <property type="molecule type" value="Genomic_DNA"/>
</dbReference>
<organism evidence="7 8">
    <name type="scientific">Rhodoplanes tepidamans</name>
    <name type="common">Rhodoplanes cryptolactis</name>
    <dbReference type="NCBI Taxonomy" id="200616"/>
    <lineage>
        <taxon>Bacteria</taxon>
        <taxon>Pseudomonadati</taxon>
        <taxon>Pseudomonadota</taxon>
        <taxon>Alphaproteobacteria</taxon>
        <taxon>Hyphomicrobiales</taxon>
        <taxon>Nitrobacteraceae</taxon>
        <taxon>Rhodoplanes</taxon>
    </lineage>
</organism>
<evidence type="ECO:0000313" key="7">
    <source>
        <dbReference type="EMBL" id="MDC7784979.1"/>
    </source>
</evidence>
<dbReference type="Pfam" id="PF09021">
    <property type="entry name" value="HutP"/>
    <property type="match status" value="1"/>
</dbReference>
<keyword evidence="4" id="KW-0694">RNA-binding</keyword>
<evidence type="ECO:0000256" key="4">
    <source>
        <dbReference type="ARBA" id="ARBA00022884"/>
    </source>
</evidence>
<keyword evidence="5" id="KW-0805">Transcription regulation</keyword>
<reference evidence="7" key="1">
    <citation type="journal article" date="2023" name="Microbiol Resour">
        <title>Genome Sequences of Rhodoplanes serenus and Two Thermotolerant Strains, Rhodoplanes tepidamans and 'Rhodoplanes cryptolactis,' Further Refine the Genus.</title>
        <authorList>
            <person name="Rayyan A.A."/>
            <person name="Kyndt J.A."/>
        </authorList>
    </citation>
    <scope>NUCLEOTIDE SEQUENCE</scope>
    <source>
        <strain evidence="7">DSM 9987</strain>
    </source>
</reference>
<dbReference type="CDD" id="cd11640">
    <property type="entry name" value="HutP"/>
    <property type="match status" value="1"/>
</dbReference>
<keyword evidence="6" id="KW-0804">Transcription</keyword>
<dbReference type="SUPFAM" id="SSF111064">
    <property type="entry name" value="Hut operon positive regulatory protein HutP"/>
    <property type="match status" value="1"/>
</dbReference>
<accession>A0ABT5J5R8</accession>
<proteinExistence type="inferred from homology"/>
<protein>
    <recommendedName>
        <fullName evidence="3">Hut operon positive regulatory protein</fullName>
    </recommendedName>
</protein>
<dbReference type="Proteomes" id="UP001165652">
    <property type="component" value="Unassembled WGS sequence"/>
</dbReference>
<dbReference type="RefSeq" id="WP_272775823.1">
    <property type="nucleotide sequence ID" value="NZ_JAQQLI010000004.1"/>
</dbReference>
<gene>
    <name evidence="7" type="ORF">PQJ73_04720</name>
</gene>
<dbReference type="Gene3D" id="3.40.1510.10">
    <property type="entry name" value="Hut operon regulatory protein HutP"/>
    <property type="match status" value="1"/>
</dbReference>
<name>A0ABT5J5R8_RHOTP</name>
<dbReference type="InterPro" id="IPR015111">
    <property type="entry name" value="Regulatory_HutP"/>
</dbReference>
<evidence type="ECO:0000256" key="2">
    <source>
        <dbReference type="ARBA" id="ARBA00009992"/>
    </source>
</evidence>
<comment type="caution">
    <text evidence="7">The sequence shown here is derived from an EMBL/GenBank/DDBJ whole genome shotgun (WGS) entry which is preliminary data.</text>
</comment>
<dbReference type="InterPro" id="IPR036482">
    <property type="entry name" value="Regulatory_HutP_sf"/>
</dbReference>
<keyword evidence="8" id="KW-1185">Reference proteome</keyword>
<comment type="similarity">
    <text evidence="2">Belongs to the HutP family.</text>
</comment>
<evidence type="ECO:0000256" key="3">
    <source>
        <dbReference type="ARBA" id="ARBA00019377"/>
    </source>
</evidence>
<comment type="function">
    <text evidence="1">Antiterminator that binds to cis-acting regulatory sequences on the mRNA in the presence of histidine, thereby suppressing transcription termination and activating the hut operon for histidine utilization.</text>
</comment>
<sequence length="138" mass="14879">MDIATNRIGKLAMIAAMSSDDEEIRIKEQVAADHRVRLTVTYVSGRKGDIERVFVRSLIGAALKADTVQERAGAIHAVIHAGLEAWHGLTNAVVDSSSLKIKVAIVSDGKWVAIAAYGDSAMHQLTNHERIGLGVMHL</sequence>
<reference evidence="7" key="2">
    <citation type="submission" date="2023-02" db="EMBL/GenBank/DDBJ databases">
        <authorList>
            <person name="Rayyan A."/>
            <person name="Meyer T."/>
            <person name="Kyndt J.A."/>
        </authorList>
    </citation>
    <scope>NUCLEOTIDE SEQUENCE</scope>
    <source>
        <strain evidence="7">DSM 9987</strain>
    </source>
</reference>
<evidence type="ECO:0000256" key="6">
    <source>
        <dbReference type="ARBA" id="ARBA00023163"/>
    </source>
</evidence>
<evidence type="ECO:0000256" key="5">
    <source>
        <dbReference type="ARBA" id="ARBA00023015"/>
    </source>
</evidence>
<evidence type="ECO:0000313" key="8">
    <source>
        <dbReference type="Proteomes" id="UP001165652"/>
    </source>
</evidence>
<evidence type="ECO:0000256" key="1">
    <source>
        <dbReference type="ARBA" id="ARBA00002945"/>
    </source>
</evidence>